<gene>
    <name evidence="2" type="ORF">SAMN05421753_111177</name>
</gene>
<feature type="transmembrane region" description="Helical" evidence="1">
    <location>
        <begin position="142"/>
        <end position="166"/>
    </location>
</feature>
<sequence>MKQNLVTGAPACVVGPRSLLIPLMKQVLHAAIGSSNSTKQDGAFEAVTGKNANGRRYSPPLDMDFVHRRSGRWPRCWSSNRCCGAHRLGTNSDGDDFSTLNENRPGERTRQGRLGASVERLCGLPVLAAAGLRSLTLLLTRLLLFVAAFAFSLQALAVLLLSHLVARATALIQLIPTLTLTTMHEAPGSKPGVLPQSVTGVVGADVPQPQ</sequence>
<dbReference type="STRING" id="1576369.SAMN05421753_111177"/>
<protein>
    <submittedName>
        <fullName evidence="2">Uncharacterized protein</fullName>
    </submittedName>
</protein>
<evidence type="ECO:0000313" key="3">
    <source>
        <dbReference type="Proteomes" id="UP000199518"/>
    </source>
</evidence>
<proteinExistence type="predicted"/>
<evidence type="ECO:0000313" key="2">
    <source>
        <dbReference type="EMBL" id="SFI69844.1"/>
    </source>
</evidence>
<evidence type="ECO:0000256" key="1">
    <source>
        <dbReference type="SAM" id="Phobius"/>
    </source>
</evidence>
<dbReference type="Proteomes" id="UP000199518">
    <property type="component" value="Unassembled WGS sequence"/>
</dbReference>
<keyword evidence="1" id="KW-1133">Transmembrane helix</keyword>
<keyword evidence="1" id="KW-0472">Membrane</keyword>
<accession>A0A1I3KBT2</accession>
<name>A0A1I3KBT2_9PLAN</name>
<keyword evidence="3" id="KW-1185">Reference proteome</keyword>
<keyword evidence="1" id="KW-0812">Transmembrane</keyword>
<dbReference type="EMBL" id="FOQD01000011">
    <property type="protein sequence ID" value="SFI69844.1"/>
    <property type="molecule type" value="Genomic_DNA"/>
</dbReference>
<organism evidence="2 3">
    <name type="scientific">Planctomicrobium piriforme</name>
    <dbReference type="NCBI Taxonomy" id="1576369"/>
    <lineage>
        <taxon>Bacteria</taxon>
        <taxon>Pseudomonadati</taxon>
        <taxon>Planctomycetota</taxon>
        <taxon>Planctomycetia</taxon>
        <taxon>Planctomycetales</taxon>
        <taxon>Planctomycetaceae</taxon>
        <taxon>Planctomicrobium</taxon>
    </lineage>
</organism>
<dbReference type="AlphaFoldDB" id="A0A1I3KBT2"/>
<reference evidence="3" key="1">
    <citation type="submission" date="2016-10" db="EMBL/GenBank/DDBJ databases">
        <authorList>
            <person name="Varghese N."/>
            <person name="Submissions S."/>
        </authorList>
    </citation>
    <scope>NUCLEOTIDE SEQUENCE [LARGE SCALE GENOMIC DNA]</scope>
    <source>
        <strain evidence="3">DSM 26348</strain>
    </source>
</reference>